<dbReference type="PANTHER" id="PTHR35807:SF1">
    <property type="entry name" value="TRANSCRIPTIONAL REGULATOR REDD"/>
    <property type="match status" value="1"/>
</dbReference>
<dbReference type="Proteomes" id="UP000659767">
    <property type="component" value="Unassembled WGS sequence"/>
</dbReference>
<dbReference type="InterPro" id="IPR001867">
    <property type="entry name" value="OmpR/PhoB-type_DNA-bd"/>
</dbReference>
<dbReference type="InterPro" id="IPR036388">
    <property type="entry name" value="WH-like_DNA-bd_sf"/>
</dbReference>
<comment type="caution">
    <text evidence="8">The sequence shown here is derived from an EMBL/GenBank/DDBJ whole genome shotgun (WGS) entry which is preliminary data.</text>
</comment>
<dbReference type="InterPro" id="IPR051677">
    <property type="entry name" value="AfsR-DnrI-RedD_regulator"/>
</dbReference>
<keyword evidence="9" id="KW-1185">Reference proteome</keyword>
<dbReference type="CDD" id="cd15831">
    <property type="entry name" value="BTAD"/>
    <property type="match status" value="1"/>
</dbReference>
<comment type="similarity">
    <text evidence="1">Belongs to the AfsR/DnrI/RedD regulatory family.</text>
</comment>
<evidence type="ECO:0000259" key="7">
    <source>
        <dbReference type="PROSITE" id="PS51755"/>
    </source>
</evidence>
<evidence type="ECO:0000256" key="5">
    <source>
        <dbReference type="ARBA" id="ARBA00023163"/>
    </source>
</evidence>
<dbReference type="RefSeq" id="WP_069738587.1">
    <property type="nucleotide sequence ID" value="NZ_BMSZ01000004.1"/>
</dbReference>
<keyword evidence="5" id="KW-0804">Transcription</keyword>
<name>A0ABQ2T0U2_STRBA</name>
<feature type="domain" description="OmpR/PhoB-type" evidence="7">
    <location>
        <begin position="1"/>
        <end position="96"/>
    </location>
</feature>
<dbReference type="SUPFAM" id="SSF48452">
    <property type="entry name" value="TPR-like"/>
    <property type="match status" value="1"/>
</dbReference>
<protein>
    <recommendedName>
        <fullName evidence="7">OmpR/PhoB-type domain-containing protein</fullName>
    </recommendedName>
</protein>
<dbReference type="PROSITE" id="PS51755">
    <property type="entry name" value="OMPR_PHOB"/>
    <property type="match status" value="1"/>
</dbReference>
<dbReference type="PANTHER" id="PTHR35807">
    <property type="entry name" value="TRANSCRIPTIONAL REGULATOR REDD-RELATED"/>
    <property type="match status" value="1"/>
</dbReference>
<dbReference type="SMART" id="SM00862">
    <property type="entry name" value="Trans_reg_C"/>
    <property type="match status" value="1"/>
</dbReference>
<dbReference type="Pfam" id="PF03704">
    <property type="entry name" value="BTAD"/>
    <property type="match status" value="1"/>
</dbReference>
<evidence type="ECO:0000313" key="9">
    <source>
        <dbReference type="Proteomes" id="UP000659767"/>
    </source>
</evidence>
<keyword evidence="4 6" id="KW-0238">DNA-binding</keyword>
<accession>A0ABQ2T0U2</accession>
<keyword evidence="2" id="KW-0902">Two-component regulatory system</keyword>
<dbReference type="InterPro" id="IPR011990">
    <property type="entry name" value="TPR-like_helical_dom_sf"/>
</dbReference>
<sequence>MEMGVLGSLVLVSGRVDLTPSAPKPRQLLAFLMLNANRMVRASDCIKELWDSHPPKSSMSTLQTYVLHIRQALRCTAAEVHSRTLVTQNHGYQLNVAPHSFDRFRFAHMDRLGQEAAAAGRFQQASDRFSEALALWRGPALQDVRTGPLSRTHLVELEETRKCVLERRIEADLRVGRHRELLDELAALAVQHPTHENIHAQYMLALHRSGYRPRAVTVHHALSSALRDTLGIEPTPRMQDLYEAIRSGAPELDVPALTPRTV</sequence>
<dbReference type="EMBL" id="BMSZ01000004">
    <property type="protein sequence ID" value="GGS44496.1"/>
    <property type="molecule type" value="Genomic_DNA"/>
</dbReference>
<evidence type="ECO:0000256" key="2">
    <source>
        <dbReference type="ARBA" id="ARBA00023012"/>
    </source>
</evidence>
<feature type="DNA-binding region" description="OmpR/PhoB-type" evidence="6">
    <location>
        <begin position="1"/>
        <end position="96"/>
    </location>
</feature>
<proteinExistence type="inferred from homology"/>
<dbReference type="SMART" id="SM01043">
    <property type="entry name" value="BTAD"/>
    <property type="match status" value="1"/>
</dbReference>
<dbReference type="InterPro" id="IPR005158">
    <property type="entry name" value="BTAD"/>
</dbReference>
<gene>
    <name evidence="8" type="ORF">GCM10010253_18250</name>
</gene>
<dbReference type="InterPro" id="IPR016032">
    <property type="entry name" value="Sig_transdc_resp-reg_C-effctor"/>
</dbReference>
<dbReference type="Gene3D" id="1.10.10.10">
    <property type="entry name" value="Winged helix-like DNA-binding domain superfamily/Winged helix DNA-binding domain"/>
    <property type="match status" value="1"/>
</dbReference>
<reference evidence="9" key="1">
    <citation type="journal article" date="2019" name="Int. J. Syst. Evol. Microbiol.">
        <title>The Global Catalogue of Microorganisms (GCM) 10K type strain sequencing project: providing services to taxonomists for standard genome sequencing and annotation.</title>
        <authorList>
            <consortium name="The Broad Institute Genomics Platform"/>
            <consortium name="The Broad Institute Genome Sequencing Center for Infectious Disease"/>
            <person name="Wu L."/>
            <person name="Ma J."/>
        </authorList>
    </citation>
    <scope>NUCLEOTIDE SEQUENCE [LARGE SCALE GENOMIC DNA]</scope>
    <source>
        <strain evidence="9">JCM 4350</strain>
    </source>
</reference>
<organism evidence="8 9">
    <name type="scientific">Streptomyces badius</name>
    <dbReference type="NCBI Taxonomy" id="1941"/>
    <lineage>
        <taxon>Bacteria</taxon>
        <taxon>Bacillati</taxon>
        <taxon>Actinomycetota</taxon>
        <taxon>Actinomycetes</taxon>
        <taxon>Kitasatosporales</taxon>
        <taxon>Streptomycetaceae</taxon>
        <taxon>Streptomyces</taxon>
    </lineage>
</organism>
<dbReference type="SUPFAM" id="SSF46894">
    <property type="entry name" value="C-terminal effector domain of the bipartite response regulators"/>
    <property type="match status" value="1"/>
</dbReference>
<evidence type="ECO:0000256" key="6">
    <source>
        <dbReference type="PROSITE-ProRule" id="PRU01091"/>
    </source>
</evidence>
<evidence type="ECO:0000256" key="4">
    <source>
        <dbReference type="ARBA" id="ARBA00023125"/>
    </source>
</evidence>
<dbReference type="Pfam" id="PF00486">
    <property type="entry name" value="Trans_reg_C"/>
    <property type="match status" value="1"/>
</dbReference>
<evidence type="ECO:0000313" key="8">
    <source>
        <dbReference type="EMBL" id="GGS44496.1"/>
    </source>
</evidence>
<keyword evidence="3" id="KW-0805">Transcription regulation</keyword>
<evidence type="ECO:0000256" key="3">
    <source>
        <dbReference type="ARBA" id="ARBA00023015"/>
    </source>
</evidence>
<evidence type="ECO:0000256" key="1">
    <source>
        <dbReference type="ARBA" id="ARBA00005820"/>
    </source>
</evidence>
<dbReference type="Gene3D" id="1.25.40.10">
    <property type="entry name" value="Tetratricopeptide repeat domain"/>
    <property type="match status" value="1"/>
</dbReference>